<accession>A0A9X2X145</accession>
<keyword evidence="1" id="KW-1133">Transmembrane helix</keyword>
<comment type="caution">
    <text evidence="2">The sequence shown here is derived from an EMBL/GenBank/DDBJ whole genome shotgun (WGS) entry which is preliminary data.</text>
</comment>
<keyword evidence="3" id="KW-1185">Reference proteome</keyword>
<dbReference type="AlphaFoldDB" id="A0A9X2X145"/>
<reference evidence="2" key="1">
    <citation type="submission" date="2021-07" db="EMBL/GenBank/DDBJ databases">
        <authorList>
            <person name="Luelf R.H."/>
        </authorList>
    </citation>
    <scope>NUCLEOTIDE SEQUENCE</scope>
    <source>
        <strain evidence="2">TMW 2.2304</strain>
    </source>
</reference>
<evidence type="ECO:0000256" key="1">
    <source>
        <dbReference type="SAM" id="Phobius"/>
    </source>
</evidence>
<dbReference type="RefSeq" id="WP_261535633.1">
    <property type="nucleotide sequence ID" value="NZ_JAHXDE010000002.1"/>
</dbReference>
<protein>
    <recommendedName>
        <fullName evidence="4">DUF4760 domain-containing protein</fullName>
    </recommendedName>
</protein>
<feature type="transmembrane region" description="Helical" evidence="1">
    <location>
        <begin position="13"/>
        <end position="32"/>
    </location>
</feature>
<gene>
    <name evidence="2" type="ORF">KZO87_05075</name>
</gene>
<sequence length="163" mass="19071">MPCHPDTKQAIDYLLGVVPIIISFAVAFIAWAQYKTNKNKLRLDLYNRRFAVYDKTLAYYQAYYSSDLDNEALRESATDFVRAYRESSFLFGRESSVYKALTEIKDTFGFLVEFDAKFGSESYDKDEFRAWSKIKASKKDPTKLMESLEQALKPWLDFQEIEK</sequence>
<evidence type="ECO:0000313" key="3">
    <source>
        <dbReference type="Proteomes" id="UP001145353"/>
    </source>
</evidence>
<keyword evidence="1" id="KW-0812">Transmembrane</keyword>
<evidence type="ECO:0008006" key="4">
    <source>
        <dbReference type="Google" id="ProtNLM"/>
    </source>
</evidence>
<reference evidence="2" key="2">
    <citation type="journal article" date="2022" name="Syst. Appl. Microbiol.">
        <title>Chromohalobacter moromii sp. nov., a moderately halophilic bacterium isolated from lupine-based moromi fermentation.</title>
        <authorList>
            <person name="Lulf R.H."/>
            <person name="Hilgarth M."/>
            <person name="Ehrmann M.A."/>
        </authorList>
    </citation>
    <scope>NUCLEOTIDE SEQUENCE</scope>
    <source>
        <strain evidence="2">TMW 2.2304</strain>
    </source>
</reference>
<organism evidence="2 3">
    <name type="scientific">Chromohalobacter moromii</name>
    <dbReference type="NCBI Taxonomy" id="2860329"/>
    <lineage>
        <taxon>Bacteria</taxon>
        <taxon>Pseudomonadati</taxon>
        <taxon>Pseudomonadota</taxon>
        <taxon>Gammaproteobacteria</taxon>
        <taxon>Oceanospirillales</taxon>
        <taxon>Halomonadaceae</taxon>
        <taxon>Chromohalobacter</taxon>
    </lineage>
</organism>
<proteinExistence type="predicted"/>
<dbReference type="EMBL" id="JAHXDE010000002">
    <property type="protein sequence ID" value="MCT8504740.1"/>
    <property type="molecule type" value="Genomic_DNA"/>
</dbReference>
<evidence type="ECO:0000313" key="2">
    <source>
        <dbReference type="EMBL" id="MCT8504740.1"/>
    </source>
</evidence>
<name>A0A9X2X145_9GAMM</name>
<keyword evidence="1" id="KW-0472">Membrane</keyword>
<dbReference type="Proteomes" id="UP001145353">
    <property type="component" value="Unassembled WGS sequence"/>
</dbReference>